<gene>
    <name evidence="2" type="ORF">LCGC14_0080060</name>
</gene>
<keyword evidence="1" id="KW-1133">Transmembrane helix</keyword>
<protein>
    <recommendedName>
        <fullName evidence="3">HupE / UreJ protein</fullName>
    </recommendedName>
</protein>
<proteinExistence type="predicted"/>
<dbReference type="AlphaFoldDB" id="A0A0F9VJ90"/>
<keyword evidence="1" id="KW-0472">Membrane</keyword>
<keyword evidence="1" id="KW-0812">Transmembrane</keyword>
<feature type="transmembrane region" description="Helical" evidence="1">
    <location>
        <begin position="134"/>
        <end position="159"/>
    </location>
</feature>
<evidence type="ECO:0008006" key="3">
    <source>
        <dbReference type="Google" id="ProtNLM"/>
    </source>
</evidence>
<evidence type="ECO:0000256" key="1">
    <source>
        <dbReference type="SAM" id="Phobius"/>
    </source>
</evidence>
<feature type="transmembrane region" description="Helical" evidence="1">
    <location>
        <begin position="20"/>
        <end position="36"/>
    </location>
</feature>
<feature type="transmembrane region" description="Helical" evidence="1">
    <location>
        <begin position="101"/>
        <end position="122"/>
    </location>
</feature>
<feature type="transmembrane region" description="Helical" evidence="1">
    <location>
        <begin position="71"/>
        <end position="89"/>
    </location>
</feature>
<sequence>MQEFWFYIELGLQHVLDINAYDHILFLAALALPFTFKSWKNVLLLATVFTFTHCLALVFSVYEILVIEASWIEFLIPVTIVSTALFNLVDSNDQKEDRTIWFHVFVTGFFGLIHGFGFSNYFKMMIMGAEDKLAPLLGFAGGIEISQVIIVLLVLLLAYVIQTILKVKQSIFIMVGSILIILITLPLLYETFPF</sequence>
<name>A0A0F9VJ90_9ZZZZ</name>
<dbReference type="InterPro" id="IPR032809">
    <property type="entry name" value="Put_HupE_UreJ"/>
</dbReference>
<accession>A0A0F9VJ90</accession>
<dbReference type="EMBL" id="LAZR01000020">
    <property type="protein sequence ID" value="KKO05186.1"/>
    <property type="molecule type" value="Genomic_DNA"/>
</dbReference>
<feature type="transmembrane region" description="Helical" evidence="1">
    <location>
        <begin position="43"/>
        <end position="65"/>
    </location>
</feature>
<feature type="transmembrane region" description="Helical" evidence="1">
    <location>
        <begin position="171"/>
        <end position="189"/>
    </location>
</feature>
<comment type="caution">
    <text evidence="2">The sequence shown here is derived from an EMBL/GenBank/DDBJ whole genome shotgun (WGS) entry which is preliminary data.</text>
</comment>
<reference evidence="2" key="1">
    <citation type="journal article" date="2015" name="Nature">
        <title>Complex archaea that bridge the gap between prokaryotes and eukaryotes.</title>
        <authorList>
            <person name="Spang A."/>
            <person name="Saw J.H."/>
            <person name="Jorgensen S.L."/>
            <person name="Zaremba-Niedzwiedzka K."/>
            <person name="Martijn J."/>
            <person name="Lind A.E."/>
            <person name="van Eijk R."/>
            <person name="Schleper C."/>
            <person name="Guy L."/>
            <person name="Ettema T.J."/>
        </authorList>
    </citation>
    <scope>NUCLEOTIDE SEQUENCE</scope>
</reference>
<evidence type="ECO:0000313" key="2">
    <source>
        <dbReference type="EMBL" id="KKO05186.1"/>
    </source>
</evidence>
<organism evidence="2">
    <name type="scientific">marine sediment metagenome</name>
    <dbReference type="NCBI Taxonomy" id="412755"/>
    <lineage>
        <taxon>unclassified sequences</taxon>
        <taxon>metagenomes</taxon>
        <taxon>ecological metagenomes</taxon>
    </lineage>
</organism>
<dbReference type="Pfam" id="PF13795">
    <property type="entry name" value="HupE_UreJ_2"/>
    <property type="match status" value="1"/>
</dbReference>